<protein>
    <submittedName>
        <fullName evidence="2">Uncharacterized protein</fullName>
    </submittedName>
</protein>
<feature type="region of interest" description="Disordered" evidence="1">
    <location>
        <begin position="1"/>
        <end position="52"/>
    </location>
</feature>
<reference evidence="2" key="1">
    <citation type="submission" date="2021-03" db="EMBL/GenBank/DDBJ databases">
        <title>Acanthopleuribacteraceae sp. M133.</title>
        <authorList>
            <person name="Wang G."/>
        </authorList>
    </citation>
    <scope>NUCLEOTIDE SEQUENCE</scope>
    <source>
        <strain evidence="2">M133</strain>
    </source>
</reference>
<feature type="compositionally biased region" description="Polar residues" evidence="1">
    <location>
        <begin position="1"/>
        <end position="17"/>
    </location>
</feature>
<sequence length="118" mass="13636">MGITRHQIQSRDPAQSQHRTEEAEPNDPKPGQTSYRYPAHRSGTGFLVSRTPDPELERCGHFLDRENKKKVGELTVSSYFSRDINPPRLTRFFEIYGQSTAQRLAFEAILSLRKEAFR</sequence>
<evidence type="ECO:0000313" key="3">
    <source>
        <dbReference type="Proteomes" id="UP000663929"/>
    </source>
</evidence>
<proteinExistence type="predicted"/>
<gene>
    <name evidence="2" type="ORF">J3U87_29725</name>
</gene>
<dbReference type="EMBL" id="CP071793">
    <property type="protein sequence ID" value="QTD49783.1"/>
    <property type="molecule type" value="Genomic_DNA"/>
</dbReference>
<accession>A0A8A4TJL7</accession>
<organism evidence="2 3">
    <name type="scientific">Sulfidibacter corallicola</name>
    <dbReference type="NCBI Taxonomy" id="2818388"/>
    <lineage>
        <taxon>Bacteria</taxon>
        <taxon>Pseudomonadati</taxon>
        <taxon>Acidobacteriota</taxon>
        <taxon>Holophagae</taxon>
        <taxon>Acanthopleuribacterales</taxon>
        <taxon>Acanthopleuribacteraceae</taxon>
        <taxon>Sulfidibacter</taxon>
    </lineage>
</organism>
<dbReference type="KEGG" id="scor:J3U87_29725"/>
<dbReference type="RefSeq" id="WP_237379413.1">
    <property type="nucleotide sequence ID" value="NZ_CP071793.1"/>
</dbReference>
<evidence type="ECO:0000313" key="2">
    <source>
        <dbReference type="EMBL" id="QTD49783.1"/>
    </source>
</evidence>
<dbReference type="AlphaFoldDB" id="A0A8A4TJL7"/>
<dbReference type="Proteomes" id="UP000663929">
    <property type="component" value="Chromosome"/>
</dbReference>
<evidence type="ECO:0000256" key="1">
    <source>
        <dbReference type="SAM" id="MobiDB-lite"/>
    </source>
</evidence>
<name>A0A8A4TJL7_SULCO</name>
<keyword evidence="3" id="KW-1185">Reference proteome</keyword>